<dbReference type="EMBL" id="JAGHQM010001357">
    <property type="protein sequence ID" value="KAH0555788.1"/>
    <property type="molecule type" value="Genomic_DNA"/>
</dbReference>
<name>A0A9P8IDV9_9PEZI</name>
<dbReference type="PANTHER" id="PTHR45783">
    <property type="entry name" value="KINESIN LIGHT CHAIN"/>
    <property type="match status" value="1"/>
</dbReference>
<evidence type="ECO:0000313" key="5">
    <source>
        <dbReference type="EMBL" id="KAH0555788.1"/>
    </source>
</evidence>
<comment type="subcellular location">
    <subcellularLocation>
        <location evidence="1">Cytoplasm</location>
    </subcellularLocation>
</comment>
<keyword evidence="3" id="KW-0677">Repeat</keyword>
<keyword evidence="4" id="KW-0802">TPR repeat</keyword>
<dbReference type="GO" id="GO:0005871">
    <property type="term" value="C:kinesin complex"/>
    <property type="evidence" value="ECO:0007669"/>
    <property type="project" value="InterPro"/>
</dbReference>
<protein>
    <recommendedName>
        <fullName evidence="7">Kinesin light chain</fullName>
    </recommendedName>
</protein>
<comment type="caution">
    <text evidence="5">The sequence shown here is derived from an EMBL/GenBank/DDBJ whole genome shotgun (WGS) entry which is preliminary data.</text>
</comment>
<organism evidence="5 6">
    <name type="scientific">Trichoglossum hirsutum</name>
    <dbReference type="NCBI Taxonomy" id="265104"/>
    <lineage>
        <taxon>Eukaryota</taxon>
        <taxon>Fungi</taxon>
        <taxon>Dikarya</taxon>
        <taxon>Ascomycota</taxon>
        <taxon>Pezizomycotina</taxon>
        <taxon>Geoglossomycetes</taxon>
        <taxon>Geoglossales</taxon>
        <taxon>Geoglossaceae</taxon>
        <taxon>Trichoglossum</taxon>
    </lineage>
</organism>
<dbReference type="GO" id="GO:0005737">
    <property type="term" value="C:cytoplasm"/>
    <property type="evidence" value="ECO:0007669"/>
    <property type="project" value="UniProtKB-SubCell"/>
</dbReference>
<accession>A0A9P8IDV9</accession>
<dbReference type="Proteomes" id="UP000750711">
    <property type="component" value="Unassembled WGS sequence"/>
</dbReference>
<dbReference type="PANTHER" id="PTHR45783:SF3">
    <property type="entry name" value="KINESIN LIGHT CHAIN"/>
    <property type="match status" value="1"/>
</dbReference>
<evidence type="ECO:0000256" key="3">
    <source>
        <dbReference type="ARBA" id="ARBA00022737"/>
    </source>
</evidence>
<dbReference type="AlphaFoldDB" id="A0A9P8IDV9"/>
<keyword evidence="2" id="KW-0963">Cytoplasm</keyword>
<dbReference type="SUPFAM" id="SSF48452">
    <property type="entry name" value="TPR-like"/>
    <property type="match status" value="1"/>
</dbReference>
<evidence type="ECO:0000313" key="6">
    <source>
        <dbReference type="Proteomes" id="UP000750711"/>
    </source>
</evidence>
<dbReference type="GO" id="GO:0007018">
    <property type="term" value="P:microtubule-based movement"/>
    <property type="evidence" value="ECO:0007669"/>
    <property type="project" value="TreeGrafter"/>
</dbReference>
<dbReference type="Pfam" id="PF13424">
    <property type="entry name" value="TPR_12"/>
    <property type="match status" value="1"/>
</dbReference>
<proteinExistence type="predicted"/>
<evidence type="ECO:0000256" key="2">
    <source>
        <dbReference type="ARBA" id="ARBA00022490"/>
    </source>
</evidence>
<gene>
    <name evidence="5" type="ORF">GP486_006269</name>
</gene>
<sequence>RQGKYEEAEAMNRRALDGKEKVLGKEHPSTLTSVYSLANLLHEQKRYEAASELYQRASSGYRVILGQSHPTTIACDNSYCSMRREMGIVGALGGAK</sequence>
<evidence type="ECO:0000256" key="1">
    <source>
        <dbReference type="ARBA" id="ARBA00004496"/>
    </source>
</evidence>
<dbReference type="GO" id="GO:0019894">
    <property type="term" value="F:kinesin binding"/>
    <property type="evidence" value="ECO:0007669"/>
    <property type="project" value="TreeGrafter"/>
</dbReference>
<keyword evidence="6" id="KW-1185">Reference proteome</keyword>
<dbReference type="InterPro" id="IPR002151">
    <property type="entry name" value="Kinesin_light"/>
</dbReference>
<dbReference type="Gene3D" id="1.25.40.10">
    <property type="entry name" value="Tetratricopeptide repeat domain"/>
    <property type="match status" value="1"/>
</dbReference>
<evidence type="ECO:0008006" key="7">
    <source>
        <dbReference type="Google" id="ProtNLM"/>
    </source>
</evidence>
<feature type="non-terminal residue" evidence="5">
    <location>
        <position position="1"/>
    </location>
</feature>
<dbReference type="InterPro" id="IPR011990">
    <property type="entry name" value="TPR-like_helical_dom_sf"/>
</dbReference>
<evidence type="ECO:0000256" key="4">
    <source>
        <dbReference type="ARBA" id="ARBA00022803"/>
    </source>
</evidence>
<reference evidence="5" key="1">
    <citation type="submission" date="2021-03" db="EMBL/GenBank/DDBJ databases">
        <title>Comparative genomics and phylogenomic investigation of the class Geoglossomycetes provide insights into ecological specialization and systematics.</title>
        <authorList>
            <person name="Melie T."/>
            <person name="Pirro S."/>
            <person name="Miller A.N."/>
            <person name="Quandt A."/>
        </authorList>
    </citation>
    <scope>NUCLEOTIDE SEQUENCE</scope>
    <source>
        <strain evidence="5">CAQ_001_2017</strain>
    </source>
</reference>